<dbReference type="InterPro" id="IPR000868">
    <property type="entry name" value="Isochorismatase-like_dom"/>
</dbReference>
<reference evidence="4 5" key="1">
    <citation type="submission" date="2016-07" db="EMBL/GenBank/DDBJ databases">
        <title>Pervasive Adenine N6-methylation of Active Genes in Fungi.</title>
        <authorList>
            <consortium name="DOE Joint Genome Institute"/>
            <person name="Mondo S.J."/>
            <person name="Dannebaum R.O."/>
            <person name="Kuo R.C."/>
            <person name="Labutti K."/>
            <person name="Haridas S."/>
            <person name="Kuo A."/>
            <person name="Salamov A."/>
            <person name="Ahrendt S.R."/>
            <person name="Lipzen A."/>
            <person name="Sullivan W."/>
            <person name="Andreopoulos W.B."/>
            <person name="Clum A."/>
            <person name="Lindquist E."/>
            <person name="Daum C."/>
            <person name="Ramamoorthy G.K."/>
            <person name="Gryganskyi A."/>
            <person name="Culley D."/>
            <person name="Magnuson J.K."/>
            <person name="James T.Y."/>
            <person name="O'Malley M.A."/>
            <person name="Stajich J.E."/>
            <person name="Spatafora J.W."/>
            <person name="Visel A."/>
            <person name="Grigoriev I.V."/>
        </authorList>
    </citation>
    <scope>NUCLEOTIDE SEQUENCE [LARGE SCALE GENOMIC DNA]</scope>
    <source>
        <strain evidence="4 5">NRRL 3301</strain>
    </source>
</reference>
<dbReference type="AlphaFoldDB" id="A0A1X2GEK9"/>
<dbReference type="CDD" id="cd01012">
    <property type="entry name" value="YcaC_related"/>
    <property type="match status" value="1"/>
</dbReference>
<organism evidence="4 5">
    <name type="scientific">Hesseltinella vesiculosa</name>
    <dbReference type="NCBI Taxonomy" id="101127"/>
    <lineage>
        <taxon>Eukaryota</taxon>
        <taxon>Fungi</taxon>
        <taxon>Fungi incertae sedis</taxon>
        <taxon>Mucoromycota</taxon>
        <taxon>Mucoromycotina</taxon>
        <taxon>Mucoromycetes</taxon>
        <taxon>Mucorales</taxon>
        <taxon>Cunninghamellaceae</taxon>
        <taxon>Hesseltinella</taxon>
    </lineage>
</organism>
<evidence type="ECO:0000259" key="3">
    <source>
        <dbReference type="Pfam" id="PF00857"/>
    </source>
</evidence>
<proteinExistence type="inferred from homology"/>
<dbReference type="GO" id="GO:0016787">
    <property type="term" value="F:hydrolase activity"/>
    <property type="evidence" value="ECO:0007669"/>
    <property type="project" value="UniProtKB-KW"/>
</dbReference>
<dbReference type="InterPro" id="IPR053152">
    <property type="entry name" value="Hydrolase_YcaC-like"/>
</dbReference>
<protein>
    <submittedName>
        <fullName evidence="4">Isochorismatase hydrolase</fullName>
    </submittedName>
</protein>
<dbReference type="PANTHER" id="PTHR43559">
    <property type="entry name" value="HYDROLASE YCAC-RELATED"/>
    <property type="match status" value="1"/>
</dbReference>
<feature type="signal peptide" evidence="2">
    <location>
        <begin position="1"/>
        <end position="17"/>
    </location>
</feature>
<comment type="similarity">
    <text evidence="1">Belongs to the isochorismatase family.</text>
</comment>
<dbReference type="EMBL" id="MCGT01000019">
    <property type="protein sequence ID" value="ORX51964.1"/>
    <property type="molecule type" value="Genomic_DNA"/>
</dbReference>
<accession>A0A1X2GEK9</accession>
<dbReference type="InterPro" id="IPR036380">
    <property type="entry name" value="Isochorismatase-like_sf"/>
</dbReference>
<dbReference type="NCBIfam" id="NF041461">
    <property type="entry name" value="C_hydro_YcaC"/>
    <property type="match status" value="1"/>
</dbReference>
<dbReference type="Gene3D" id="3.40.50.850">
    <property type="entry name" value="Isochorismatase-like"/>
    <property type="match status" value="1"/>
</dbReference>
<feature type="chain" id="PRO_5013253533" evidence="2">
    <location>
        <begin position="18"/>
        <end position="224"/>
    </location>
</feature>
<sequence length="224" mass="24881">MLLNLALLLSFASLIFADYARLDVNNTAFLFVDHQTGLFQLVEDYEQHNFKETILALGRTAKYFKTPAVLTTSFEQGPNGPMMPELKAMFPNASYIPRPGQINAWDNADFVAAVKATGKKQLVISGIVTDVCVTFCALSAKAAGYEVFVVTDASGTFRDDVRYASWDRMSQAGVQLLNWFAVAAELGRDWRRDMEGMGELFSSNIPRYEFLMDSFNAAKNGSSH</sequence>
<evidence type="ECO:0000313" key="4">
    <source>
        <dbReference type="EMBL" id="ORX51964.1"/>
    </source>
</evidence>
<dbReference type="OrthoDB" id="167809at2759"/>
<keyword evidence="4" id="KW-0378">Hydrolase</keyword>
<gene>
    <name evidence="4" type="ORF">DM01DRAFT_1391872</name>
</gene>
<dbReference type="InterPro" id="IPR048239">
    <property type="entry name" value="YcaC"/>
</dbReference>
<dbReference type="PANTHER" id="PTHR43559:SF3">
    <property type="entry name" value="HYDROLASE YCAC-RELATED"/>
    <property type="match status" value="1"/>
</dbReference>
<dbReference type="SUPFAM" id="SSF52499">
    <property type="entry name" value="Isochorismatase-like hydrolases"/>
    <property type="match status" value="1"/>
</dbReference>
<dbReference type="Pfam" id="PF00857">
    <property type="entry name" value="Isochorismatase"/>
    <property type="match status" value="1"/>
</dbReference>
<evidence type="ECO:0000256" key="2">
    <source>
        <dbReference type="SAM" id="SignalP"/>
    </source>
</evidence>
<evidence type="ECO:0000256" key="1">
    <source>
        <dbReference type="ARBA" id="ARBA00006336"/>
    </source>
</evidence>
<keyword evidence="5" id="KW-1185">Reference proteome</keyword>
<name>A0A1X2GEK9_9FUNG</name>
<comment type="caution">
    <text evidence="4">The sequence shown here is derived from an EMBL/GenBank/DDBJ whole genome shotgun (WGS) entry which is preliminary data.</text>
</comment>
<feature type="domain" description="Isochorismatase-like" evidence="3">
    <location>
        <begin position="27"/>
        <end position="178"/>
    </location>
</feature>
<dbReference type="Proteomes" id="UP000242146">
    <property type="component" value="Unassembled WGS sequence"/>
</dbReference>
<keyword evidence="2" id="KW-0732">Signal</keyword>
<evidence type="ECO:0000313" key="5">
    <source>
        <dbReference type="Proteomes" id="UP000242146"/>
    </source>
</evidence>